<dbReference type="GO" id="GO:0005524">
    <property type="term" value="F:ATP binding"/>
    <property type="evidence" value="ECO:0007669"/>
    <property type="project" value="UniProtKB-KW"/>
</dbReference>
<dbReference type="GO" id="GO:0004467">
    <property type="term" value="F:long-chain fatty acid-CoA ligase activity"/>
    <property type="evidence" value="ECO:0007669"/>
    <property type="project" value="TreeGrafter"/>
</dbReference>
<name>A0A8X7NK44_CANPA</name>
<evidence type="ECO:0000313" key="5">
    <source>
        <dbReference type="Proteomes" id="UP000590412"/>
    </source>
</evidence>
<dbReference type="PANTHER" id="PTHR43272:SF33">
    <property type="entry name" value="AMP-BINDING DOMAIN-CONTAINING PROTEIN-RELATED"/>
    <property type="match status" value="1"/>
</dbReference>
<proteinExistence type="predicted"/>
<evidence type="ECO:0000256" key="1">
    <source>
        <dbReference type="ARBA" id="ARBA00022741"/>
    </source>
</evidence>
<dbReference type="InterPro" id="IPR000873">
    <property type="entry name" value="AMP-dep_synth/lig_dom"/>
</dbReference>
<dbReference type="EMBL" id="JABWAB010000004">
    <property type="protein sequence ID" value="KAF6052612.1"/>
    <property type="molecule type" value="Genomic_DNA"/>
</dbReference>
<dbReference type="Proteomes" id="UP000590412">
    <property type="component" value="Unassembled WGS sequence"/>
</dbReference>
<reference evidence="4" key="1">
    <citation type="submission" date="2020-03" db="EMBL/GenBank/DDBJ databases">
        <title>FDA dAtabase for Regulatory Grade micrObial Sequences (FDA-ARGOS): Supporting development and validation of Infectious Disease Dx tests.</title>
        <authorList>
            <person name="Campos J."/>
            <person name="Goldberg B."/>
            <person name="Tallon L."/>
            <person name="Sadzewicz L."/>
            <person name="Vavikolanu K."/>
            <person name="Mehta A."/>
            <person name="Aluvathingal J."/>
            <person name="Nadendla S."/>
            <person name="Nandy P."/>
            <person name="Geyer C."/>
            <person name="Yan Y."/>
            <person name="Sichtig H."/>
        </authorList>
    </citation>
    <scope>NUCLEOTIDE SEQUENCE [LARGE SCALE GENOMIC DNA]</scope>
    <source>
        <strain evidence="4">FDAARGOS_652</strain>
    </source>
</reference>
<protein>
    <submittedName>
        <fullName evidence="4">AMP-binding enzyme family protein</fullName>
    </submittedName>
</protein>
<dbReference type="InterPro" id="IPR042099">
    <property type="entry name" value="ANL_N_sf"/>
</dbReference>
<organism evidence="4 5">
    <name type="scientific">Candida parapsilosis</name>
    <name type="common">Yeast</name>
    <dbReference type="NCBI Taxonomy" id="5480"/>
    <lineage>
        <taxon>Eukaryota</taxon>
        <taxon>Fungi</taxon>
        <taxon>Dikarya</taxon>
        <taxon>Ascomycota</taxon>
        <taxon>Saccharomycotina</taxon>
        <taxon>Pichiomycetes</taxon>
        <taxon>Debaryomycetaceae</taxon>
        <taxon>Candida/Lodderomyces clade</taxon>
        <taxon>Candida</taxon>
    </lineage>
</organism>
<dbReference type="Pfam" id="PF00501">
    <property type="entry name" value="AMP-binding"/>
    <property type="match status" value="1"/>
</dbReference>
<dbReference type="SUPFAM" id="SSF56801">
    <property type="entry name" value="Acetyl-CoA synthetase-like"/>
    <property type="match status" value="1"/>
</dbReference>
<keyword evidence="2" id="KW-0067">ATP-binding</keyword>
<evidence type="ECO:0000313" key="4">
    <source>
        <dbReference type="EMBL" id="KAF6052612.1"/>
    </source>
</evidence>
<accession>A0A8X7NK44</accession>
<dbReference type="AlphaFoldDB" id="A0A8X7NK44"/>
<feature type="domain" description="AMP-dependent synthetase/ligase" evidence="3">
    <location>
        <begin position="178"/>
        <end position="563"/>
    </location>
</feature>
<sequence length="755" mass="84356">MALRLPSIVDTDLNSLYAPDESPVVFQNADELPLDTLVNHILPVPEDIGGRAVKVPGTAKPGYSEFYRNGAFPNGVKSYLLPELNTYHAIFEATVKGHPNRPCLAHHEYDYENEEHKERYVYSTYQEVNELKHNFASGLLFLLENNPYKNLDLESHQKIINHAKDYKSYDKDNLSFIVTFYSGNRPEWIISDLACSSNSLASTALYDTLGPASSKYILHTTESPVVICSKNKIESLIKMKASNPKDLESLITLVSMDPLKPRDKKLDAALVKLADKNNIKLYDFNQVVKIGEIFPRAETIPTPETTFTLTFTSGTTGANPKGVVLSQKAAAGAISGYSILLPHHKDTKDFAFLPLAHIFERHMSSSMFLCGGCLGFPRLGGTPQTLFEDLKLYKPTFFACVPRIFSKIETIIKASTIDSSSKINRALYTQAIETKRSKQETGGKGEHFIYDQTLIRNLRSKFGFDNMETCYIGGAPSAAESIGFLKASLGIGISQGYGSSESFAGIFMSLPFHTPSMGTCGSVTPMIEARLRELPEMGYHLSDKGGPRGELQLRGSQMFSHYYKNPEETKKSIDEDGWFSTGDVAQITNEGWFRIIDRVKNFFKLAQGEYVTPEKVENLYLTTNSILTQVYAHGDFTQSFLVGIIGVDPVGIGKFLVEKCNIPQGDLDTEKKILEACNRREIRTRILLQLNTNVKTGLNGFEKLANVYIEFEPLKLEREVITPTTKIRRPIAAKFFKSQIEAMYKEGSILKDLKL</sequence>
<evidence type="ECO:0000259" key="3">
    <source>
        <dbReference type="Pfam" id="PF00501"/>
    </source>
</evidence>
<dbReference type="GO" id="GO:0016020">
    <property type="term" value="C:membrane"/>
    <property type="evidence" value="ECO:0007669"/>
    <property type="project" value="TreeGrafter"/>
</dbReference>
<comment type="caution">
    <text evidence="4">The sequence shown here is derived from an EMBL/GenBank/DDBJ whole genome shotgun (WGS) entry which is preliminary data.</text>
</comment>
<dbReference type="GO" id="GO:0005783">
    <property type="term" value="C:endoplasmic reticulum"/>
    <property type="evidence" value="ECO:0007669"/>
    <property type="project" value="TreeGrafter"/>
</dbReference>
<evidence type="ECO:0000256" key="2">
    <source>
        <dbReference type="ARBA" id="ARBA00022840"/>
    </source>
</evidence>
<keyword evidence="1" id="KW-0547">Nucleotide-binding</keyword>
<dbReference type="PANTHER" id="PTHR43272">
    <property type="entry name" value="LONG-CHAIN-FATTY-ACID--COA LIGASE"/>
    <property type="match status" value="1"/>
</dbReference>
<gene>
    <name evidence="4" type="ORF">FOB60_002868</name>
</gene>
<dbReference type="Gene3D" id="3.40.50.12780">
    <property type="entry name" value="N-terminal domain of ligase-like"/>
    <property type="match status" value="1"/>
</dbReference>